<reference evidence="2 3" key="1">
    <citation type="submission" date="2019-10" db="EMBL/GenBank/DDBJ databases">
        <title>Genome sequence of Phaeocystidibacter marisrubri JCM30614 (type strain).</title>
        <authorList>
            <person name="Bowman J.P."/>
        </authorList>
    </citation>
    <scope>NUCLEOTIDE SEQUENCE [LARGE SCALE GENOMIC DNA]</scope>
    <source>
        <strain evidence="2 3">JCM 30614</strain>
    </source>
</reference>
<organism evidence="2 3">
    <name type="scientific">Phaeocystidibacter marisrubri</name>
    <dbReference type="NCBI Taxonomy" id="1577780"/>
    <lineage>
        <taxon>Bacteria</taxon>
        <taxon>Pseudomonadati</taxon>
        <taxon>Bacteroidota</taxon>
        <taxon>Flavobacteriia</taxon>
        <taxon>Flavobacteriales</taxon>
        <taxon>Phaeocystidibacteraceae</taxon>
        <taxon>Phaeocystidibacter</taxon>
    </lineage>
</organism>
<keyword evidence="1" id="KW-1133">Transmembrane helix</keyword>
<evidence type="ECO:0000256" key="1">
    <source>
        <dbReference type="SAM" id="Phobius"/>
    </source>
</evidence>
<sequence>MEIFLEILKYTFPALLMLLLAYLMLSNFTENEENRRAYFIRKEAQKQALPIRMQAFERITLFLERITPNSLLVRTPAKGLTASEYQSLLLKAIRNEFEYNLSQQIYVSEEAWQMVVTAKSATVSIVNRVAAQLPANATGVDLSKKILEHAMELGTFPTRNAIHFLKNEAYREF</sequence>
<evidence type="ECO:0000313" key="3">
    <source>
        <dbReference type="Proteomes" id="UP000484164"/>
    </source>
</evidence>
<accession>A0A6L3ZGG4</accession>
<evidence type="ECO:0000313" key="2">
    <source>
        <dbReference type="EMBL" id="KAB2817126.1"/>
    </source>
</evidence>
<dbReference type="Pfam" id="PF25589">
    <property type="entry name" value="DUF7935"/>
    <property type="match status" value="1"/>
</dbReference>
<gene>
    <name evidence="2" type="ORF">F8C82_01645</name>
</gene>
<dbReference type="OrthoDB" id="1493032at2"/>
<comment type="caution">
    <text evidence="2">The sequence shown here is derived from an EMBL/GenBank/DDBJ whole genome shotgun (WGS) entry which is preliminary data.</text>
</comment>
<dbReference type="AlphaFoldDB" id="A0A6L3ZGG4"/>
<keyword evidence="1" id="KW-0812">Transmembrane</keyword>
<keyword evidence="1" id="KW-0472">Membrane</keyword>
<name>A0A6L3ZGG4_9FLAO</name>
<proteinExistence type="predicted"/>
<feature type="transmembrane region" description="Helical" evidence="1">
    <location>
        <begin position="7"/>
        <end position="25"/>
    </location>
</feature>
<protein>
    <submittedName>
        <fullName evidence="2">Uncharacterized protein</fullName>
    </submittedName>
</protein>
<dbReference type="InterPro" id="IPR057695">
    <property type="entry name" value="DUF7935"/>
</dbReference>
<keyword evidence="3" id="KW-1185">Reference proteome</keyword>
<dbReference type="Proteomes" id="UP000484164">
    <property type="component" value="Unassembled WGS sequence"/>
</dbReference>
<dbReference type="EMBL" id="WBVQ01000001">
    <property type="protein sequence ID" value="KAB2817126.1"/>
    <property type="molecule type" value="Genomic_DNA"/>
</dbReference>
<dbReference type="RefSeq" id="WP_151691697.1">
    <property type="nucleotide sequence ID" value="NZ_BMGX01000002.1"/>
</dbReference>